<name>A5BER7_VITVI</name>
<feature type="region of interest" description="Disordered" evidence="1">
    <location>
        <begin position="45"/>
        <end position="75"/>
    </location>
</feature>
<dbReference type="AlphaFoldDB" id="A5BER7"/>
<evidence type="ECO:0000256" key="1">
    <source>
        <dbReference type="SAM" id="MobiDB-lite"/>
    </source>
</evidence>
<dbReference type="EMBL" id="AM456962">
    <property type="protein sequence ID" value="CAN83171.1"/>
    <property type="molecule type" value="Genomic_DNA"/>
</dbReference>
<evidence type="ECO:0000313" key="2">
    <source>
        <dbReference type="EMBL" id="CAN83171.1"/>
    </source>
</evidence>
<protein>
    <submittedName>
        <fullName evidence="2">Uncharacterized protein</fullName>
    </submittedName>
</protein>
<sequence length="113" mass="12281">MPEVVYTALLTTSAVPSVAPSTSETSFTISATEFHAMIQQHLGLLPPSQTDIPRPSEPKAPVEETTRADVPIQATHEAKSEELVVERSLKLDALNLDWLGVIDGSPLHGHFRK</sequence>
<accession>A5BER7</accession>
<reference evidence="2" key="1">
    <citation type="journal article" date="2007" name="PLoS ONE">
        <title>The first genome sequence of an elite grapevine cultivar (Pinot noir Vitis vinifera L.): coping with a highly heterozygous genome.</title>
        <authorList>
            <person name="Velasco R."/>
            <person name="Zharkikh A."/>
            <person name="Troggio M."/>
            <person name="Cartwright D.A."/>
            <person name="Cestaro A."/>
            <person name="Pruss D."/>
            <person name="Pindo M."/>
            <person name="FitzGerald L.M."/>
            <person name="Vezzulli S."/>
            <person name="Reid J."/>
            <person name="Malacarne G."/>
            <person name="Iliev D."/>
            <person name="Coppola G."/>
            <person name="Wardell B."/>
            <person name="Micheletti D."/>
            <person name="Macalma T."/>
            <person name="Facci M."/>
            <person name="Mitchell J.T."/>
            <person name="Perazzolli M."/>
            <person name="Eldredge G."/>
            <person name="Gatto P."/>
            <person name="Oyzerski R."/>
            <person name="Moretto M."/>
            <person name="Gutin N."/>
            <person name="Stefanini M."/>
            <person name="Chen Y."/>
            <person name="Segala C."/>
            <person name="Davenport C."/>
            <person name="Dematte L."/>
            <person name="Mraz A."/>
            <person name="Battilana J."/>
            <person name="Stormo K."/>
            <person name="Costa F."/>
            <person name="Tao Q."/>
            <person name="Si-Ammour A."/>
            <person name="Harkins T."/>
            <person name="Lackey A."/>
            <person name="Perbost C."/>
            <person name="Taillon B."/>
            <person name="Stella A."/>
            <person name="Solovyev V."/>
            <person name="Fawcett J.A."/>
            <person name="Sterck L."/>
            <person name="Vandepoele K."/>
            <person name="Grando S.M."/>
            <person name="Toppo S."/>
            <person name="Moser C."/>
            <person name="Lanchbury J."/>
            <person name="Bogden R."/>
            <person name="Skolnick M."/>
            <person name="Sgaramella V."/>
            <person name="Bhatnagar S.K."/>
            <person name="Fontana P."/>
            <person name="Gutin A."/>
            <person name="Van de Peer Y."/>
            <person name="Salamini F."/>
            <person name="Viola R."/>
        </authorList>
    </citation>
    <scope>NUCLEOTIDE SEQUENCE</scope>
</reference>
<proteinExistence type="predicted"/>
<feature type="compositionally biased region" description="Basic and acidic residues" evidence="1">
    <location>
        <begin position="54"/>
        <end position="67"/>
    </location>
</feature>
<gene>
    <name evidence="2" type="ORF">VITISV_010252</name>
</gene>
<organism evidence="2">
    <name type="scientific">Vitis vinifera</name>
    <name type="common">Grape</name>
    <dbReference type="NCBI Taxonomy" id="29760"/>
    <lineage>
        <taxon>Eukaryota</taxon>
        <taxon>Viridiplantae</taxon>
        <taxon>Streptophyta</taxon>
        <taxon>Embryophyta</taxon>
        <taxon>Tracheophyta</taxon>
        <taxon>Spermatophyta</taxon>
        <taxon>Magnoliopsida</taxon>
        <taxon>eudicotyledons</taxon>
        <taxon>Gunneridae</taxon>
        <taxon>Pentapetalae</taxon>
        <taxon>rosids</taxon>
        <taxon>Vitales</taxon>
        <taxon>Vitaceae</taxon>
        <taxon>Viteae</taxon>
        <taxon>Vitis</taxon>
    </lineage>
</organism>